<evidence type="ECO:0000313" key="13">
    <source>
        <dbReference type="Proteomes" id="UP000824596"/>
    </source>
</evidence>
<reference evidence="12" key="1">
    <citation type="submission" date="2021-09" db="EMBL/GenBank/DDBJ databases">
        <title>A high-quality genome of the endoparasitic fungus Hirsutella rhossiliensis with a comparison of Hirsutella genomes reveals transposable elements contributing to genome size variation.</title>
        <authorList>
            <person name="Lin R."/>
            <person name="Jiao Y."/>
            <person name="Sun X."/>
            <person name="Ling J."/>
            <person name="Xie B."/>
            <person name="Cheng X."/>
        </authorList>
    </citation>
    <scope>NUCLEOTIDE SEQUENCE</scope>
    <source>
        <strain evidence="12">HR02</strain>
    </source>
</reference>
<evidence type="ECO:0000313" key="12">
    <source>
        <dbReference type="EMBL" id="KAH0964418.1"/>
    </source>
</evidence>
<evidence type="ECO:0000256" key="2">
    <source>
        <dbReference type="ARBA" id="ARBA00004496"/>
    </source>
</evidence>
<dbReference type="InterPro" id="IPR013699">
    <property type="entry name" value="Signal_recog_part_SRP72_RNA-bd"/>
</dbReference>
<organism evidence="12 13">
    <name type="scientific">Hirsutella rhossiliensis</name>
    <dbReference type="NCBI Taxonomy" id="111463"/>
    <lineage>
        <taxon>Eukaryota</taxon>
        <taxon>Fungi</taxon>
        <taxon>Dikarya</taxon>
        <taxon>Ascomycota</taxon>
        <taxon>Pezizomycotina</taxon>
        <taxon>Sordariomycetes</taxon>
        <taxon>Hypocreomycetidae</taxon>
        <taxon>Hypocreales</taxon>
        <taxon>Ophiocordycipitaceae</taxon>
        <taxon>Hirsutella</taxon>
    </lineage>
</organism>
<keyword evidence="5 9" id="KW-0963">Cytoplasm</keyword>
<dbReference type="SUPFAM" id="SSF48452">
    <property type="entry name" value="TPR-like"/>
    <property type="match status" value="2"/>
</dbReference>
<evidence type="ECO:0000256" key="9">
    <source>
        <dbReference type="PIRNR" id="PIRNR038922"/>
    </source>
</evidence>
<keyword evidence="6" id="KW-0256">Endoplasmic reticulum</keyword>
<keyword evidence="13" id="KW-1185">Reference proteome</keyword>
<evidence type="ECO:0000256" key="6">
    <source>
        <dbReference type="ARBA" id="ARBA00022824"/>
    </source>
</evidence>
<dbReference type="GO" id="GO:0005786">
    <property type="term" value="C:signal recognition particle, endoplasmic reticulum targeting"/>
    <property type="evidence" value="ECO:0007669"/>
    <property type="project" value="UniProtKB-UniRule"/>
</dbReference>
<proteinExistence type="inferred from homology"/>
<feature type="domain" description="Signal recognition particle SRP72 subunit RNA-binding" evidence="11">
    <location>
        <begin position="552"/>
        <end position="596"/>
    </location>
</feature>
<dbReference type="AlphaFoldDB" id="A0A9P8MY08"/>
<feature type="compositionally biased region" description="Basic residues" evidence="10">
    <location>
        <begin position="562"/>
        <end position="571"/>
    </location>
</feature>
<name>A0A9P8MY08_9HYPO</name>
<sequence length="648" mass="69811">MPQNTAASLSALLRTATIDDHDEILKAANAALKSNKRDELAQHTKVVALLKLDRFDDAIRAISEGDAKLQTRCLLEKAYALYKTGKLDEAAAALDSAGLDKRSSSHVAAQVAYRAERFSEAEAIYKRLVDADAAQETNDIGINMKAAQAQSEWQGRPTASVSSSGNPPEIFELCYNAACAHIARAFLQTAADLLQRAAKLCDASDDLTEDEKVAELKPILAQQAYVYARLGDTQKASDLYRSLDTSSDADPEFAVLAQNNKSALEPQAANPFLHQRQAAAWMSSANNANLFSYQSAALIRNAYLVDLQAHKADGVRDRTRKLLGKERHPTTNLDVNATSVINAAAQTDGLNSRETLRTVVALSKKRPNSVGLIVTVVQLYARHKSLGAALSVLESFLARLESSAEEHDQDVRFSPGLVALVVSLMRAVRRESSAKAELVKAAAYWRDRPVSSATSLLREAGIELARSSNPADLSLAVSALKKLHNENQRSPVISAGLVAALAASDAQQVEQHIAELPSIESLIKGIDVAALNRAGVATAPSNASTATKRPASDGAMDDKAAKKSRKRRRLPKNLVEGKALDPERWLPLRDRSTYRPKGKKGKRRVAESTQGGVVKDEETLELVGGGGVRVEKTPAAGASKKKKKKGKK</sequence>
<feature type="compositionally biased region" description="Basic residues" evidence="10">
    <location>
        <begin position="639"/>
        <end position="648"/>
    </location>
</feature>
<dbReference type="PANTHER" id="PTHR14094:SF9">
    <property type="entry name" value="SIGNAL RECOGNITION PARTICLE SUBUNIT SRP72"/>
    <property type="match status" value="1"/>
</dbReference>
<dbReference type="InterPro" id="IPR031545">
    <property type="entry name" value="SRP72_TPR-like"/>
</dbReference>
<comment type="function">
    <text evidence="9">Component of the signal recognition particle (SRP) complex, a ribonucleoprotein complex that mediates the cotranslational targeting of secretory and membrane proteins to the endoplasmic reticulum (ER).</text>
</comment>
<evidence type="ECO:0000256" key="5">
    <source>
        <dbReference type="ARBA" id="ARBA00022490"/>
    </source>
</evidence>
<dbReference type="OrthoDB" id="5421607at2759"/>
<dbReference type="EMBL" id="JAIZPD010000004">
    <property type="protein sequence ID" value="KAH0964418.1"/>
    <property type="molecule type" value="Genomic_DNA"/>
</dbReference>
<dbReference type="GO" id="GO:0008312">
    <property type="term" value="F:7S RNA binding"/>
    <property type="evidence" value="ECO:0007669"/>
    <property type="project" value="InterPro"/>
</dbReference>
<dbReference type="InterPro" id="IPR026270">
    <property type="entry name" value="SRP72"/>
</dbReference>
<dbReference type="PANTHER" id="PTHR14094">
    <property type="entry name" value="SIGNAL RECOGNITION PARTICLE 72"/>
    <property type="match status" value="1"/>
</dbReference>
<dbReference type="GO" id="GO:0043022">
    <property type="term" value="F:ribosome binding"/>
    <property type="evidence" value="ECO:0007669"/>
    <property type="project" value="TreeGrafter"/>
</dbReference>
<dbReference type="GeneID" id="68353975"/>
<gene>
    <name evidence="12" type="ORF">HRG_04846</name>
</gene>
<comment type="similarity">
    <text evidence="3 9">Belongs to the SRP72 family.</text>
</comment>
<feature type="region of interest" description="Disordered" evidence="10">
    <location>
        <begin position="537"/>
        <end position="648"/>
    </location>
</feature>
<keyword evidence="7 9" id="KW-0733">Signal recognition particle</keyword>
<evidence type="ECO:0000256" key="3">
    <source>
        <dbReference type="ARBA" id="ARBA00007676"/>
    </source>
</evidence>
<evidence type="ECO:0000259" key="11">
    <source>
        <dbReference type="Pfam" id="PF08492"/>
    </source>
</evidence>
<evidence type="ECO:0000256" key="10">
    <source>
        <dbReference type="SAM" id="MobiDB-lite"/>
    </source>
</evidence>
<comment type="subcellular location">
    <subcellularLocation>
        <location evidence="2 9">Cytoplasm</location>
    </subcellularLocation>
    <subcellularLocation>
        <location evidence="1">Endoplasmic reticulum</location>
    </subcellularLocation>
</comment>
<accession>A0A9P8MY08</accession>
<dbReference type="FunFam" id="1.25.40.10:FF:000512">
    <property type="entry name" value="Signal recognition particle subunit SRP72"/>
    <property type="match status" value="1"/>
</dbReference>
<evidence type="ECO:0000256" key="8">
    <source>
        <dbReference type="ARBA" id="ARBA00023274"/>
    </source>
</evidence>
<evidence type="ECO:0000256" key="1">
    <source>
        <dbReference type="ARBA" id="ARBA00004240"/>
    </source>
</evidence>
<feature type="compositionally biased region" description="Basic residues" evidence="10">
    <location>
        <begin position="594"/>
        <end position="603"/>
    </location>
</feature>
<dbReference type="Pfam" id="PF17004">
    <property type="entry name" value="SRP_TPR_like"/>
    <property type="match status" value="1"/>
</dbReference>
<dbReference type="InterPro" id="IPR011990">
    <property type="entry name" value="TPR-like_helical_dom_sf"/>
</dbReference>
<protein>
    <recommendedName>
        <fullName evidence="4 9">Signal recognition particle subunit SRP72</fullName>
    </recommendedName>
</protein>
<dbReference type="GO" id="GO:0005783">
    <property type="term" value="C:endoplasmic reticulum"/>
    <property type="evidence" value="ECO:0007669"/>
    <property type="project" value="UniProtKB-SubCell"/>
</dbReference>
<keyword evidence="8 9" id="KW-0687">Ribonucleoprotein</keyword>
<evidence type="ECO:0000256" key="7">
    <source>
        <dbReference type="ARBA" id="ARBA00023135"/>
    </source>
</evidence>
<comment type="caution">
    <text evidence="12">The sequence shown here is derived from an EMBL/GenBank/DDBJ whole genome shotgun (WGS) entry which is preliminary data.</text>
</comment>
<dbReference type="GO" id="GO:0006614">
    <property type="term" value="P:SRP-dependent cotranslational protein targeting to membrane"/>
    <property type="evidence" value="ECO:0007669"/>
    <property type="project" value="UniProtKB-UniRule"/>
</dbReference>
<dbReference type="Proteomes" id="UP000824596">
    <property type="component" value="Unassembled WGS sequence"/>
</dbReference>
<dbReference type="Gene3D" id="1.25.40.10">
    <property type="entry name" value="Tetratricopeptide repeat domain"/>
    <property type="match status" value="1"/>
</dbReference>
<evidence type="ECO:0000256" key="4">
    <source>
        <dbReference type="ARBA" id="ARBA00018350"/>
    </source>
</evidence>
<dbReference type="RefSeq" id="XP_044721931.1">
    <property type="nucleotide sequence ID" value="XM_044863317.1"/>
</dbReference>
<dbReference type="Pfam" id="PF08492">
    <property type="entry name" value="SRP72"/>
    <property type="match status" value="1"/>
</dbReference>
<feature type="compositionally biased region" description="Basic and acidic residues" evidence="10">
    <location>
        <begin position="578"/>
        <end position="593"/>
    </location>
</feature>
<dbReference type="PIRSF" id="PIRSF038922">
    <property type="entry name" value="SRP72"/>
    <property type="match status" value="1"/>
</dbReference>